<dbReference type="NCBIfam" id="TIGR00492">
    <property type="entry name" value="alr"/>
    <property type="match status" value="1"/>
</dbReference>
<gene>
    <name evidence="9" type="primary">alr</name>
    <name evidence="9" type="ORF">D0Y50_02150</name>
</gene>
<feature type="domain" description="Alanine racemase C-terminal" evidence="8">
    <location>
        <begin position="230"/>
        <end position="354"/>
    </location>
</feature>
<organism evidence="9 10">
    <name type="scientific">Salinimonas sediminis</name>
    <dbReference type="NCBI Taxonomy" id="2303538"/>
    <lineage>
        <taxon>Bacteria</taxon>
        <taxon>Pseudomonadati</taxon>
        <taxon>Pseudomonadota</taxon>
        <taxon>Gammaproteobacteria</taxon>
        <taxon>Alteromonadales</taxon>
        <taxon>Alteromonadaceae</taxon>
        <taxon>Alteromonas/Salinimonas group</taxon>
        <taxon>Salinimonas</taxon>
    </lineage>
</organism>
<feature type="binding site" evidence="5 7">
    <location>
        <position position="129"/>
    </location>
    <ligand>
        <name>substrate</name>
    </ligand>
</feature>
<keyword evidence="10" id="KW-1185">Reference proteome</keyword>
<dbReference type="PROSITE" id="PS00395">
    <property type="entry name" value="ALANINE_RACEMASE"/>
    <property type="match status" value="1"/>
</dbReference>
<dbReference type="SUPFAM" id="SSF50621">
    <property type="entry name" value="Alanine racemase C-terminal domain-like"/>
    <property type="match status" value="1"/>
</dbReference>
<dbReference type="KEGG" id="salm:D0Y50_02150"/>
<dbReference type="InterPro" id="IPR000821">
    <property type="entry name" value="Ala_racemase"/>
</dbReference>
<dbReference type="GO" id="GO:0030632">
    <property type="term" value="P:D-alanine biosynthetic process"/>
    <property type="evidence" value="ECO:0007669"/>
    <property type="project" value="UniProtKB-UniRule"/>
</dbReference>
<dbReference type="RefSeq" id="WP_117318601.1">
    <property type="nucleotide sequence ID" value="NZ_CP031769.1"/>
</dbReference>
<evidence type="ECO:0000256" key="4">
    <source>
        <dbReference type="ARBA" id="ARBA00023235"/>
    </source>
</evidence>
<keyword evidence="3 5" id="KW-0663">Pyridoxal phosphate</keyword>
<evidence type="ECO:0000256" key="2">
    <source>
        <dbReference type="ARBA" id="ARBA00001933"/>
    </source>
</evidence>
<evidence type="ECO:0000256" key="5">
    <source>
        <dbReference type="HAMAP-Rule" id="MF_01201"/>
    </source>
</evidence>
<dbReference type="Gene3D" id="2.40.37.10">
    <property type="entry name" value="Lyase, Ornithine Decarboxylase, Chain A, domain 1"/>
    <property type="match status" value="1"/>
</dbReference>
<evidence type="ECO:0000256" key="3">
    <source>
        <dbReference type="ARBA" id="ARBA00022898"/>
    </source>
</evidence>
<feature type="binding site" evidence="5 7">
    <location>
        <position position="299"/>
    </location>
    <ligand>
        <name>substrate</name>
    </ligand>
</feature>
<dbReference type="EC" id="5.1.1.1" evidence="5"/>
<proteinExistence type="inferred from homology"/>
<dbReference type="FunFam" id="3.20.20.10:FF:000002">
    <property type="entry name" value="Alanine racemase"/>
    <property type="match status" value="1"/>
</dbReference>
<keyword evidence="4 5" id="KW-0413">Isomerase</keyword>
<evidence type="ECO:0000313" key="10">
    <source>
        <dbReference type="Proteomes" id="UP000262073"/>
    </source>
</evidence>
<dbReference type="PANTHER" id="PTHR30511">
    <property type="entry name" value="ALANINE RACEMASE"/>
    <property type="match status" value="1"/>
</dbReference>
<dbReference type="UniPathway" id="UPA00042">
    <property type="reaction ID" value="UER00497"/>
</dbReference>
<evidence type="ECO:0000313" key="9">
    <source>
        <dbReference type="EMBL" id="AXR08360.1"/>
    </source>
</evidence>
<dbReference type="Proteomes" id="UP000262073">
    <property type="component" value="Chromosome"/>
</dbReference>
<dbReference type="SMART" id="SM01005">
    <property type="entry name" value="Ala_racemase_C"/>
    <property type="match status" value="1"/>
</dbReference>
<accession>A0A346NS53</accession>
<dbReference type="InterPro" id="IPR009006">
    <property type="entry name" value="Ala_racemase/Decarboxylase_C"/>
</dbReference>
<dbReference type="Pfam" id="PF00842">
    <property type="entry name" value="Ala_racemase_C"/>
    <property type="match status" value="1"/>
</dbReference>
<comment type="cofactor">
    <cofactor evidence="2 5 6">
        <name>pyridoxal 5'-phosphate</name>
        <dbReference type="ChEBI" id="CHEBI:597326"/>
    </cofactor>
</comment>
<feature type="active site" description="Proton acceptor; specific for L-alanine" evidence="5">
    <location>
        <position position="251"/>
    </location>
</feature>
<dbReference type="GO" id="GO:0005829">
    <property type="term" value="C:cytosol"/>
    <property type="evidence" value="ECO:0007669"/>
    <property type="project" value="TreeGrafter"/>
</dbReference>
<dbReference type="Pfam" id="PF01168">
    <property type="entry name" value="Ala_racemase_N"/>
    <property type="match status" value="1"/>
</dbReference>
<evidence type="ECO:0000256" key="7">
    <source>
        <dbReference type="PIRSR" id="PIRSR600821-52"/>
    </source>
</evidence>
<dbReference type="AlphaFoldDB" id="A0A346NS53"/>
<evidence type="ECO:0000259" key="8">
    <source>
        <dbReference type="SMART" id="SM01005"/>
    </source>
</evidence>
<protein>
    <recommendedName>
        <fullName evidence="5">Alanine racemase</fullName>
        <ecNumber evidence="5">5.1.1.1</ecNumber>
    </recommendedName>
</protein>
<name>A0A346NS53_9ALTE</name>
<evidence type="ECO:0000256" key="1">
    <source>
        <dbReference type="ARBA" id="ARBA00000316"/>
    </source>
</evidence>
<comment type="pathway">
    <text evidence="5">Amino-acid biosynthesis; D-alanine biosynthesis; D-alanine from L-alanine: step 1/1.</text>
</comment>
<dbReference type="SUPFAM" id="SSF51419">
    <property type="entry name" value="PLP-binding barrel"/>
    <property type="match status" value="1"/>
</dbReference>
<feature type="active site" description="Proton acceptor; specific for D-alanine" evidence="5">
    <location>
        <position position="35"/>
    </location>
</feature>
<dbReference type="OrthoDB" id="9813814at2"/>
<dbReference type="InterPro" id="IPR020622">
    <property type="entry name" value="Ala_racemase_pyridoxalP-BS"/>
</dbReference>
<comment type="similarity">
    <text evidence="5">Belongs to the alanine racemase family.</text>
</comment>
<dbReference type="PRINTS" id="PR00992">
    <property type="entry name" value="ALARACEMASE"/>
</dbReference>
<dbReference type="GO" id="GO:0030170">
    <property type="term" value="F:pyridoxal phosphate binding"/>
    <property type="evidence" value="ECO:0007669"/>
    <property type="project" value="UniProtKB-UniRule"/>
</dbReference>
<dbReference type="InterPro" id="IPR011079">
    <property type="entry name" value="Ala_racemase_C"/>
</dbReference>
<dbReference type="GO" id="GO:0008784">
    <property type="term" value="F:alanine racemase activity"/>
    <property type="evidence" value="ECO:0007669"/>
    <property type="project" value="UniProtKB-UniRule"/>
</dbReference>
<reference evidence="9 10" key="1">
    <citation type="submission" date="2018-08" db="EMBL/GenBank/DDBJ databases">
        <title>Salinimonas sediminis sp. nov., a piezophilic bacterium isolated from a deep-sea sediment sample from the New Britain Trench.</title>
        <authorList>
            <person name="Cao J."/>
        </authorList>
    </citation>
    <scope>NUCLEOTIDE SEQUENCE [LARGE SCALE GENOMIC DNA]</scope>
    <source>
        <strain evidence="9 10">N102</strain>
    </source>
</reference>
<dbReference type="PANTHER" id="PTHR30511:SF0">
    <property type="entry name" value="ALANINE RACEMASE, CATABOLIC-RELATED"/>
    <property type="match status" value="1"/>
</dbReference>
<dbReference type="EMBL" id="CP031769">
    <property type="protein sequence ID" value="AXR08360.1"/>
    <property type="molecule type" value="Genomic_DNA"/>
</dbReference>
<feature type="modified residue" description="N6-(pyridoxal phosphate)lysine" evidence="5 6">
    <location>
        <position position="35"/>
    </location>
</feature>
<dbReference type="InterPro" id="IPR029066">
    <property type="entry name" value="PLP-binding_barrel"/>
</dbReference>
<comment type="catalytic activity">
    <reaction evidence="1 5">
        <text>L-alanine = D-alanine</text>
        <dbReference type="Rhea" id="RHEA:20249"/>
        <dbReference type="ChEBI" id="CHEBI:57416"/>
        <dbReference type="ChEBI" id="CHEBI:57972"/>
        <dbReference type="EC" id="5.1.1.1"/>
    </reaction>
</comment>
<evidence type="ECO:0000256" key="6">
    <source>
        <dbReference type="PIRSR" id="PIRSR600821-50"/>
    </source>
</evidence>
<dbReference type="Gene3D" id="3.20.20.10">
    <property type="entry name" value="Alanine racemase"/>
    <property type="match status" value="1"/>
</dbReference>
<sequence>MSRQTQAIIHADAILNNYTALTRLAPGSQAMAVIKADAYGHGAVNIARILRGHVQAFAVAITEEAIKLRENGVKEPIVVLEGPHQKKDCILASQHNLTLVLHDESQLRWVDELQLRIAIWLKVDTGMHRLGLPPAQLVSLVNTYQHLLNEQSVLVSHLACADEPDVALNTQQLARLSQLAKAVNMPVSVANSPATLSLSGSHGAWNRLGLALYGANPLHPAPSRLTLQPAMTLRASVIALRQVRAGEGVGYGQVWQAPRDSLIATVGIGYADGYPRHCPNGTPVLVRGARAALVGRVSMDMLSIDVTDIPAVALGDTVELWGEQLSVDEVASCAQTVAYELVTRVSPRVPRVVRYQ</sequence>
<dbReference type="InterPro" id="IPR001608">
    <property type="entry name" value="Ala_racemase_N"/>
</dbReference>
<comment type="function">
    <text evidence="5">Catalyzes the interconversion of L-alanine and D-alanine. May also act on other amino acids.</text>
</comment>
<dbReference type="HAMAP" id="MF_01201">
    <property type="entry name" value="Ala_racemase"/>
    <property type="match status" value="1"/>
</dbReference>